<reference evidence="4" key="2">
    <citation type="journal article" date="2021" name="PeerJ">
        <title>Extensive microbial diversity within the chicken gut microbiome revealed by metagenomics and culture.</title>
        <authorList>
            <person name="Gilroy R."/>
            <person name="Ravi A."/>
            <person name="Getino M."/>
            <person name="Pursley I."/>
            <person name="Horton D.L."/>
            <person name="Alikhan N.F."/>
            <person name="Baker D."/>
            <person name="Gharbi K."/>
            <person name="Hall N."/>
            <person name="Watson M."/>
            <person name="Adriaenssens E.M."/>
            <person name="Foster-Nyarko E."/>
            <person name="Jarju S."/>
            <person name="Secka A."/>
            <person name="Antonio M."/>
            <person name="Oren A."/>
            <person name="Chaudhuri R.R."/>
            <person name="La Ragione R."/>
            <person name="Hildebrand F."/>
            <person name="Pallen M.J."/>
        </authorList>
    </citation>
    <scope>NUCLEOTIDE SEQUENCE</scope>
    <source>
        <strain evidence="4">11687</strain>
    </source>
</reference>
<proteinExistence type="predicted"/>
<feature type="signal peptide" evidence="2">
    <location>
        <begin position="1"/>
        <end position="30"/>
    </location>
</feature>
<dbReference type="InterPro" id="IPR003343">
    <property type="entry name" value="Big_2"/>
</dbReference>
<keyword evidence="2" id="KW-0732">Signal</keyword>
<feature type="domain" description="BIG2" evidence="3">
    <location>
        <begin position="46"/>
        <end position="120"/>
    </location>
</feature>
<dbReference type="Pfam" id="PF02368">
    <property type="entry name" value="Big_2"/>
    <property type="match status" value="1"/>
</dbReference>
<dbReference type="SUPFAM" id="SSF49373">
    <property type="entry name" value="Invasin/intimin cell-adhesion fragments"/>
    <property type="match status" value="1"/>
</dbReference>
<dbReference type="Gene3D" id="2.60.40.1080">
    <property type="match status" value="1"/>
</dbReference>
<dbReference type="EMBL" id="DVMZ01000028">
    <property type="protein sequence ID" value="HIU58660.1"/>
    <property type="molecule type" value="Genomic_DNA"/>
</dbReference>
<evidence type="ECO:0000256" key="1">
    <source>
        <dbReference type="SAM" id="MobiDB-lite"/>
    </source>
</evidence>
<protein>
    <submittedName>
        <fullName evidence="4">Ig-like domain-containing protein</fullName>
    </submittedName>
</protein>
<sequence length="142" mass="14800">MTGSEKRRKRNGRKNRGVCAGLLAAFFAVAALGVSCGKADPPAEETTTIRLSETEIELGVGESFRLTVVYEPAWKGEFPVEWRVSDPSVAAVEGGVVTGFHAGETVVTAHTNENTASCKVTVRDGADGGEGSSGKDGRTGSK</sequence>
<reference evidence="4" key="1">
    <citation type="submission" date="2020-10" db="EMBL/GenBank/DDBJ databases">
        <authorList>
            <person name="Gilroy R."/>
        </authorList>
    </citation>
    <scope>NUCLEOTIDE SEQUENCE</scope>
    <source>
        <strain evidence="4">11687</strain>
    </source>
</reference>
<accession>A0A9D1ME03</accession>
<comment type="caution">
    <text evidence="4">The sequence shown here is derived from an EMBL/GenBank/DDBJ whole genome shotgun (WGS) entry which is preliminary data.</text>
</comment>
<evidence type="ECO:0000313" key="4">
    <source>
        <dbReference type="EMBL" id="HIU58660.1"/>
    </source>
</evidence>
<feature type="region of interest" description="Disordered" evidence="1">
    <location>
        <begin position="121"/>
        <end position="142"/>
    </location>
</feature>
<dbReference type="AlphaFoldDB" id="A0A9D1ME03"/>
<organism evidence="4 5">
    <name type="scientific">Candidatus Scatosoma pullistercoris</name>
    <dbReference type="NCBI Taxonomy" id="2840934"/>
    <lineage>
        <taxon>Bacteria</taxon>
        <taxon>Bacillati</taxon>
        <taxon>Bacillota</taxon>
        <taxon>Clostridia</taxon>
        <taxon>Candidatus Scatosoma</taxon>
    </lineage>
</organism>
<evidence type="ECO:0000313" key="5">
    <source>
        <dbReference type="Proteomes" id="UP000824081"/>
    </source>
</evidence>
<name>A0A9D1ME03_9FIRM</name>
<evidence type="ECO:0000256" key="2">
    <source>
        <dbReference type="SAM" id="SignalP"/>
    </source>
</evidence>
<dbReference type="InterPro" id="IPR008964">
    <property type="entry name" value="Invasin/intimin_cell_adhesion"/>
</dbReference>
<dbReference type="Proteomes" id="UP000824081">
    <property type="component" value="Unassembled WGS sequence"/>
</dbReference>
<feature type="compositionally biased region" description="Basic and acidic residues" evidence="1">
    <location>
        <begin position="133"/>
        <end position="142"/>
    </location>
</feature>
<evidence type="ECO:0000259" key="3">
    <source>
        <dbReference type="Pfam" id="PF02368"/>
    </source>
</evidence>
<gene>
    <name evidence="4" type="ORF">IAC57_01020</name>
</gene>
<feature type="chain" id="PRO_5039344659" evidence="2">
    <location>
        <begin position="31"/>
        <end position="142"/>
    </location>
</feature>